<dbReference type="Gene3D" id="1.10.10.10">
    <property type="entry name" value="Winged helix-like DNA-binding domain superfamily/Winged helix DNA-binding domain"/>
    <property type="match status" value="1"/>
</dbReference>
<dbReference type="SMART" id="SM00418">
    <property type="entry name" value="HTH_ARSR"/>
    <property type="match status" value="1"/>
</dbReference>
<dbReference type="AlphaFoldDB" id="A0A402A3S9"/>
<evidence type="ECO:0000313" key="6">
    <source>
        <dbReference type="Proteomes" id="UP000287352"/>
    </source>
</evidence>
<dbReference type="SUPFAM" id="SSF46785">
    <property type="entry name" value="Winged helix' DNA-binding domain"/>
    <property type="match status" value="1"/>
</dbReference>
<keyword evidence="3" id="KW-0804">Transcription</keyword>
<evidence type="ECO:0000256" key="2">
    <source>
        <dbReference type="ARBA" id="ARBA00023125"/>
    </source>
</evidence>
<evidence type="ECO:0000259" key="4">
    <source>
        <dbReference type="PROSITE" id="PS50987"/>
    </source>
</evidence>
<evidence type="ECO:0000313" key="5">
    <source>
        <dbReference type="EMBL" id="GCE13807.1"/>
    </source>
</evidence>
<dbReference type="GO" id="GO:0003700">
    <property type="term" value="F:DNA-binding transcription factor activity"/>
    <property type="evidence" value="ECO:0007669"/>
    <property type="project" value="InterPro"/>
</dbReference>
<dbReference type="PANTHER" id="PTHR43132">
    <property type="entry name" value="ARSENICAL RESISTANCE OPERON REPRESSOR ARSR-RELATED"/>
    <property type="match status" value="1"/>
</dbReference>
<dbReference type="Proteomes" id="UP000287352">
    <property type="component" value="Unassembled WGS sequence"/>
</dbReference>
<gene>
    <name evidence="5" type="ORF">KTT_36660</name>
</gene>
<dbReference type="InterPro" id="IPR001845">
    <property type="entry name" value="HTH_ArsR_DNA-bd_dom"/>
</dbReference>
<accession>A0A402A3S9</accession>
<comment type="caution">
    <text evidence="5">The sequence shown here is derived from an EMBL/GenBank/DDBJ whole genome shotgun (WGS) entry which is preliminary data.</text>
</comment>
<dbReference type="InterPro" id="IPR036390">
    <property type="entry name" value="WH_DNA-bd_sf"/>
</dbReference>
<name>A0A402A3S9_9CHLR</name>
<organism evidence="5 6">
    <name type="scientific">Tengunoibacter tsumagoiensis</name>
    <dbReference type="NCBI Taxonomy" id="2014871"/>
    <lineage>
        <taxon>Bacteria</taxon>
        <taxon>Bacillati</taxon>
        <taxon>Chloroflexota</taxon>
        <taxon>Ktedonobacteria</taxon>
        <taxon>Ktedonobacterales</taxon>
        <taxon>Dictyobacteraceae</taxon>
        <taxon>Tengunoibacter</taxon>
    </lineage>
</organism>
<evidence type="ECO:0000256" key="1">
    <source>
        <dbReference type="ARBA" id="ARBA00023015"/>
    </source>
</evidence>
<evidence type="ECO:0000256" key="3">
    <source>
        <dbReference type="ARBA" id="ARBA00023163"/>
    </source>
</evidence>
<keyword evidence="6" id="KW-1185">Reference proteome</keyword>
<dbReference type="InterPro" id="IPR011991">
    <property type="entry name" value="ArsR-like_HTH"/>
</dbReference>
<keyword evidence="2" id="KW-0238">DNA-binding</keyword>
<keyword evidence="1" id="KW-0805">Transcription regulation</keyword>
<sequence length="334" mass="38089">MVSHLPEGWLQQWTTIMGIERGQLTSVLEDIAGMAGVLLEADYERATLAMRDLSTSEALAAVTQQAASLQMQPDPHLPLPEQLIDLQVRILRASVQSLGYSAATAQRILLAHEPNIAHTVRILRDGDLHSRFWFWLDRFYFEVYRPWRATRLSMMDELRKKAMTALGGADRGQTPPDLSWLPAQNPALRTMARTAIEQGQLQLCLWVDPFQLFDSWTIQPGMLIVSFAEPGRLYENFREQIHSVAERTNALADPTRLTILRMIRHFDMVNTDIADYLQLARPTVSIHAKILREAGLIRSHQEGRMVRHELVAAEVRRLFRDLEKVLDLPPETDA</sequence>
<dbReference type="Pfam" id="PF01022">
    <property type="entry name" value="HTH_5"/>
    <property type="match status" value="1"/>
</dbReference>
<dbReference type="PRINTS" id="PR00778">
    <property type="entry name" value="HTHARSR"/>
</dbReference>
<dbReference type="PROSITE" id="PS50987">
    <property type="entry name" value="HTH_ARSR_2"/>
    <property type="match status" value="1"/>
</dbReference>
<reference evidence="6" key="1">
    <citation type="submission" date="2018-12" db="EMBL/GenBank/DDBJ databases">
        <title>Tengunoibacter tsumagoiensis gen. nov., sp. nov., Dictyobacter kobayashii sp. nov., D. alpinus sp. nov., and D. joshuensis sp. nov. and description of Dictyobacteraceae fam. nov. within the order Ktedonobacterales isolated from Tengu-no-mugimeshi.</title>
        <authorList>
            <person name="Wang C.M."/>
            <person name="Zheng Y."/>
            <person name="Sakai Y."/>
            <person name="Toyoda A."/>
            <person name="Minakuchi Y."/>
            <person name="Abe K."/>
            <person name="Yokota A."/>
            <person name="Yabe S."/>
        </authorList>
    </citation>
    <scope>NUCLEOTIDE SEQUENCE [LARGE SCALE GENOMIC DNA]</scope>
    <source>
        <strain evidence="6">Uno3</strain>
    </source>
</reference>
<dbReference type="EMBL" id="BIFR01000001">
    <property type="protein sequence ID" value="GCE13807.1"/>
    <property type="molecule type" value="Genomic_DNA"/>
</dbReference>
<dbReference type="NCBIfam" id="NF033788">
    <property type="entry name" value="HTH_metalloreg"/>
    <property type="match status" value="1"/>
</dbReference>
<dbReference type="InterPro" id="IPR036388">
    <property type="entry name" value="WH-like_DNA-bd_sf"/>
</dbReference>
<dbReference type="PANTHER" id="PTHR43132:SF2">
    <property type="entry name" value="ARSENICAL RESISTANCE OPERON REPRESSOR ARSR-RELATED"/>
    <property type="match status" value="1"/>
</dbReference>
<dbReference type="InterPro" id="IPR051011">
    <property type="entry name" value="Metal_resp_trans_reg"/>
</dbReference>
<dbReference type="GO" id="GO:0003677">
    <property type="term" value="F:DNA binding"/>
    <property type="evidence" value="ECO:0007669"/>
    <property type="project" value="UniProtKB-KW"/>
</dbReference>
<dbReference type="CDD" id="cd00090">
    <property type="entry name" value="HTH_ARSR"/>
    <property type="match status" value="1"/>
</dbReference>
<protein>
    <recommendedName>
        <fullName evidence="4">HTH arsR-type domain-containing protein</fullName>
    </recommendedName>
</protein>
<proteinExistence type="predicted"/>
<feature type="domain" description="HTH arsR-type" evidence="4">
    <location>
        <begin position="233"/>
        <end position="330"/>
    </location>
</feature>